<dbReference type="HOGENOM" id="CLU_1349080_0_0_1"/>
<protein>
    <submittedName>
        <fullName evidence="2">Uncharacterized protein</fullName>
    </submittedName>
</protein>
<reference evidence="3" key="2">
    <citation type="submission" date="2015-01" db="EMBL/GenBank/DDBJ databases">
        <title>Evolutionary Origins and Diversification of the Mycorrhizal Mutualists.</title>
        <authorList>
            <consortium name="DOE Joint Genome Institute"/>
            <consortium name="Mycorrhizal Genomics Consortium"/>
            <person name="Kohler A."/>
            <person name="Kuo A."/>
            <person name="Nagy L.G."/>
            <person name="Floudas D."/>
            <person name="Copeland A."/>
            <person name="Barry K.W."/>
            <person name="Cichocki N."/>
            <person name="Veneault-Fourrey C."/>
            <person name="LaButti K."/>
            <person name="Lindquist E.A."/>
            <person name="Lipzen A."/>
            <person name="Lundell T."/>
            <person name="Morin E."/>
            <person name="Murat C."/>
            <person name="Riley R."/>
            <person name="Ohm R."/>
            <person name="Sun H."/>
            <person name="Tunlid A."/>
            <person name="Henrissat B."/>
            <person name="Grigoriev I.V."/>
            <person name="Hibbett D.S."/>
            <person name="Martin F."/>
        </authorList>
    </citation>
    <scope>NUCLEOTIDE SEQUENCE [LARGE SCALE GENOMIC DNA]</scope>
    <source>
        <strain evidence="3">h7</strain>
    </source>
</reference>
<feature type="compositionally biased region" description="Gly residues" evidence="1">
    <location>
        <begin position="180"/>
        <end position="190"/>
    </location>
</feature>
<feature type="region of interest" description="Disordered" evidence="1">
    <location>
        <begin position="172"/>
        <end position="203"/>
    </location>
</feature>
<keyword evidence="3" id="KW-1185">Reference proteome</keyword>
<dbReference type="EMBL" id="KN831775">
    <property type="protein sequence ID" value="KIM43789.1"/>
    <property type="molecule type" value="Genomic_DNA"/>
</dbReference>
<gene>
    <name evidence="2" type="ORF">M413DRAFT_26084</name>
</gene>
<dbReference type="Proteomes" id="UP000053424">
    <property type="component" value="Unassembled WGS sequence"/>
</dbReference>
<reference evidence="2 3" key="1">
    <citation type="submission" date="2014-04" db="EMBL/GenBank/DDBJ databases">
        <authorList>
            <consortium name="DOE Joint Genome Institute"/>
            <person name="Kuo A."/>
            <person name="Gay G."/>
            <person name="Dore J."/>
            <person name="Kohler A."/>
            <person name="Nagy L.G."/>
            <person name="Floudas D."/>
            <person name="Copeland A."/>
            <person name="Barry K.W."/>
            <person name="Cichocki N."/>
            <person name="Veneault-Fourrey C."/>
            <person name="LaButti K."/>
            <person name="Lindquist E.A."/>
            <person name="Lipzen A."/>
            <person name="Lundell T."/>
            <person name="Morin E."/>
            <person name="Murat C."/>
            <person name="Sun H."/>
            <person name="Tunlid A."/>
            <person name="Henrissat B."/>
            <person name="Grigoriev I.V."/>
            <person name="Hibbett D.S."/>
            <person name="Martin F."/>
            <person name="Nordberg H.P."/>
            <person name="Cantor M.N."/>
            <person name="Hua S.X."/>
        </authorList>
    </citation>
    <scope>NUCLEOTIDE SEQUENCE [LARGE SCALE GENOMIC DNA]</scope>
    <source>
        <strain evidence="3">h7</strain>
    </source>
</reference>
<evidence type="ECO:0000256" key="1">
    <source>
        <dbReference type="SAM" id="MobiDB-lite"/>
    </source>
</evidence>
<sequence>MSSLSSSAKNSIRGTYGARCVISLTRTPTAKCTDIIDVAQRRNAAVKLGILPPDYDRNTAGNGLLRCPTCHEYFTRKYLALSLPIPVLEYIRDYVRDTEKASQKALYEPGLIPISPDHQALKEKCYWRLSIPAAHIFAALIERIKDDKSESEGIALANDILALLRVAHRNLHPPRKRDGTGGSNNGGETSGGSKLRACDESGG</sequence>
<proteinExistence type="predicted"/>
<dbReference type="OrthoDB" id="3251394at2759"/>
<name>A0A0C3CI18_HEBCY</name>
<dbReference type="AlphaFoldDB" id="A0A0C3CI18"/>
<organism evidence="2 3">
    <name type="scientific">Hebeloma cylindrosporum</name>
    <dbReference type="NCBI Taxonomy" id="76867"/>
    <lineage>
        <taxon>Eukaryota</taxon>
        <taxon>Fungi</taxon>
        <taxon>Dikarya</taxon>
        <taxon>Basidiomycota</taxon>
        <taxon>Agaricomycotina</taxon>
        <taxon>Agaricomycetes</taxon>
        <taxon>Agaricomycetidae</taxon>
        <taxon>Agaricales</taxon>
        <taxon>Agaricineae</taxon>
        <taxon>Hymenogastraceae</taxon>
        <taxon>Hebeloma</taxon>
    </lineage>
</organism>
<evidence type="ECO:0000313" key="3">
    <source>
        <dbReference type="Proteomes" id="UP000053424"/>
    </source>
</evidence>
<evidence type="ECO:0000313" key="2">
    <source>
        <dbReference type="EMBL" id="KIM43789.1"/>
    </source>
</evidence>
<accession>A0A0C3CI18</accession>